<gene>
    <name evidence="3" type="ORF">EK386_16665</name>
</gene>
<evidence type="ECO:0000259" key="2">
    <source>
        <dbReference type="SMART" id="SM00465"/>
    </source>
</evidence>
<evidence type="ECO:0000313" key="3">
    <source>
        <dbReference type="EMBL" id="RUL48714.1"/>
    </source>
</evidence>
<sequence length="254" mass="29993">MMVDIENKYFGFIYETTNTIDSKKYIGKCIFGRINNWKTYLGSGVYLKRAIKKYRKENFKREILFLALDNEELNELEELVIDLSNAVSSNKYYNLKKTAIGGDIFTDHPEKERIRKMRREQMSGKGNHQYGKTKTKKMINSVKEANSKKVIVNQIVYDSVTAYSNEFNISITTVCYRLNSPYYEDYLYLDEAMNPISKKTKRIEDKKHSRARKRFVVNGVEFNTIREGIKLLKIGTKTLRDRLNSDDYPEYYYL</sequence>
<dbReference type="InterPro" id="IPR035901">
    <property type="entry name" value="GIY-YIG_endonuc_sf"/>
</dbReference>
<dbReference type="SUPFAM" id="SSF82771">
    <property type="entry name" value="GIY-YIG endonuclease"/>
    <property type="match status" value="1"/>
</dbReference>
<dbReference type="SMART" id="SM00465">
    <property type="entry name" value="GIYc"/>
    <property type="match status" value="1"/>
</dbReference>
<dbReference type="Gene3D" id="3.40.1440.10">
    <property type="entry name" value="GIY-YIG endonuclease"/>
    <property type="match status" value="1"/>
</dbReference>
<protein>
    <recommendedName>
        <fullName evidence="2">GIY-YIG domain-containing protein</fullName>
    </recommendedName>
</protein>
<name>A0A432L844_9BACI</name>
<accession>A0A432L844</accession>
<evidence type="ECO:0000313" key="4">
    <source>
        <dbReference type="Proteomes" id="UP000287910"/>
    </source>
</evidence>
<dbReference type="RefSeq" id="WP_126660311.1">
    <property type="nucleotide sequence ID" value="NZ_RYYR01000030.1"/>
</dbReference>
<proteinExistence type="predicted"/>
<feature type="coiled-coil region" evidence="1">
    <location>
        <begin position="56"/>
        <end position="86"/>
    </location>
</feature>
<feature type="domain" description="GIY-YIG" evidence="2">
    <location>
        <begin position="10"/>
        <end position="99"/>
    </location>
</feature>
<keyword evidence="4" id="KW-1185">Reference proteome</keyword>
<dbReference type="InterPro" id="IPR000305">
    <property type="entry name" value="GIY-YIG_endonuc"/>
</dbReference>
<dbReference type="EMBL" id="RYYR01000030">
    <property type="protein sequence ID" value="RUL48714.1"/>
    <property type="molecule type" value="Genomic_DNA"/>
</dbReference>
<dbReference type="SUPFAM" id="SSF64496">
    <property type="entry name" value="DNA-binding domain of intron-encoded endonucleases"/>
    <property type="match status" value="2"/>
</dbReference>
<organism evidence="3 4">
    <name type="scientific">Lysinibacillus antri</name>
    <dbReference type="NCBI Taxonomy" id="2498145"/>
    <lineage>
        <taxon>Bacteria</taxon>
        <taxon>Bacillati</taxon>
        <taxon>Bacillota</taxon>
        <taxon>Bacilli</taxon>
        <taxon>Bacillales</taxon>
        <taxon>Bacillaceae</taxon>
        <taxon>Lysinibacillus</taxon>
    </lineage>
</organism>
<reference evidence="3 4" key="1">
    <citation type="submission" date="2018-12" db="EMBL/GenBank/DDBJ databases">
        <title>Lysinibacillus antri sp. nov., isolated from a cave soil.</title>
        <authorList>
            <person name="Narsing Rao M.P."/>
            <person name="Zhang H."/>
            <person name="Dong Z.-Y."/>
            <person name="Niu X.-K."/>
            <person name="Zhang K."/>
            <person name="Fang B.-Z."/>
            <person name="Kang Y.-Q."/>
            <person name="Xiao M."/>
            <person name="Li W.-J."/>
        </authorList>
    </citation>
    <scope>NUCLEOTIDE SEQUENCE [LARGE SCALE GENOMIC DNA]</scope>
    <source>
        <strain evidence="3 4">SYSU K30002</strain>
    </source>
</reference>
<dbReference type="AlphaFoldDB" id="A0A432L844"/>
<dbReference type="Proteomes" id="UP000287910">
    <property type="component" value="Unassembled WGS sequence"/>
</dbReference>
<dbReference type="InterPro" id="IPR045566">
    <property type="entry name" value="SegE-like_GIY-YIG"/>
</dbReference>
<dbReference type="Pfam" id="PF19835">
    <property type="entry name" value="SegE_GIY-YIG"/>
    <property type="match status" value="1"/>
</dbReference>
<evidence type="ECO:0000256" key="1">
    <source>
        <dbReference type="SAM" id="Coils"/>
    </source>
</evidence>
<comment type="caution">
    <text evidence="3">The sequence shown here is derived from an EMBL/GenBank/DDBJ whole genome shotgun (WGS) entry which is preliminary data.</text>
</comment>
<keyword evidence="1" id="KW-0175">Coiled coil</keyword>